<dbReference type="GO" id="GO:0005789">
    <property type="term" value="C:endoplasmic reticulum membrane"/>
    <property type="evidence" value="ECO:0007669"/>
    <property type="project" value="UniProtKB-SubCell"/>
</dbReference>
<evidence type="ECO:0000313" key="22">
    <source>
        <dbReference type="Proteomes" id="UP000781932"/>
    </source>
</evidence>
<evidence type="ECO:0000256" key="1">
    <source>
        <dbReference type="ARBA" id="ARBA00001917"/>
    </source>
</evidence>
<dbReference type="Gene3D" id="3.40.50.360">
    <property type="match status" value="1"/>
</dbReference>
<keyword evidence="7 18" id="KW-0256">Endoplasmic reticulum</keyword>
<comment type="similarity">
    <text evidence="18">In the C-terminal section; belongs to the flavoprotein pyridine nucleotide cytochrome reductase family.</text>
</comment>
<reference evidence="21" key="2">
    <citation type="submission" date="2020-11" db="EMBL/GenBank/DDBJ databases">
        <title>Whole genome sequencing of Colletotrichum sp.</title>
        <authorList>
            <person name="Li H."/>
        </authorList>
    </citation>
    <scope>NUCLEOTIDE SEQUENCE</scope>
    <source>
        <strain evidence="21">CkLH20</strain>
    </source>
</reference>
<keyword evidence="14" id="KW-0443">Lipid metabolism</keyword>
<dbReference type="PANTHER" id="PTHR19384:SF108">
    <property type="entry name" value="NADPH--CYTOCHROME P450 REDUCTASE"/>
    <property type="match status" value="1"/>
</dbReference>
<evidence type="ECO:0000256" key="10">
    <source>
        <dbReference type="ARBA" id="ARBA00022955"/>
    </source>
</evidence>
<dbReference type="InterPro" id="IPR039261">
    <property type="entry name" value="FNR_nucleotide-bd"/>
</dbReference>
<name>A0A9P6HXV8_9PEZI</name>
<dbReference type="InterPro" id="IPR001709">
    <property type="entry name" value="Flavoprot_Pyr_Nucl_cyt_Rdtase"/>
</dbReference>
<dbReference type="PROSITE" id="PS50902">
    <property type="entry name" value="FLAVODOXIN_LIKE"/>
    <property type="match status" value="1"/>
</dbReference>
<dbReference type="GO" id="GO:0050660">
    <property type="term" value="F:flavin adenine dinucleotide binding"/>
    <property type="evidence" value="ECO:0007669"/>
    <property type="project" value="TreeGrafter"/>
</dbReference>
<evidence type="ECO:0000256" key="2">
    <source>
        <dbReference type="ARBA" id="ARBA00001974"/>
    </source>
</evidence>
<keyword evidence="9 18" id="KW-0521">NADP</keyword>
<dbReference type="GO" id="GO:0016126">
    <property type="term" value="P:sterol biosynthetic process"/>
    <property type="evidence" value="ECO:0007669"/>
    <property type="project" value="UniProtKB-KW"/>
</dbReference>
<dbReference type="InterPro" id="IPR003097">
    <property type="entry name" value="CysJ-like_FAD-binding"/>
</dbReference>
<dbReference type="SUPFAM" id="SSF52218">
    <property type="entry name" value="Flavoproteins"/>
    <property type="match status" value="1"/>
</dbReference>
<dbReference type="InterPro" id="IPR023173">
    <property type="entry name" value="NADPH_Cyt_P450_Rdtase_alpha"/>
</dbReference>
<evidence type="ECO:0000256" key="14">
    <source>
        <dbReference type="ARBA" id="ARBA00023098"/>
    </source>
</evidence>
<dbReference type="GO" id="GO:0005829">
    <property type="term" value="C:cytosol"/>
    <property type="evidence" value="ECO:0007669"/>
    <property type="project" value="TreeGrafter"/>
</dbReference>
<keyword evidence="8" id="KW-0274">FAD</keyword>
<gene>
    <name evidence="21" type="ORF">CkaCkLH20_10487</name>
</gene>
<dbReference type="RefSeq" id="XP_038741611.1">
    <property type="nucleotide sequence ID" value="XM_038893201.1"/>
</dbReference>
<keyword evidence="4" id="KW-0285">Flavoprotein</keyword>
<dbReference type="InterPro" id="IPR001433">
    <property type="entry name" value="OxRdtase_FAD/NAD-bd"/>
</dbReference>
<dbReference type="EC" id="1.6.2.4" evidence="18"/>
<accession>A0A9P6HXV8</accession>
<keyword evidence="3" id="KW-0444">Lipid biosynthesis</keyword>
<comment type="cofactor">
    <cofactor evidence="1">
        <name>FMN</name>
        <dbReference type="ChEBI" id="CHEBI:58210"/>
    </cofactor>
</comment>
<dbReference type="Pfam" id="PF00175">
    <property type="entry name" value="NAD_binding_1"/>
    <property type="match status" value="1"/>
</dbReference>
<evidence type="ECO:0000256" key="4">
    <source>
        <dbReference type="ARBA" id="ARBA00022630"/>
    </source>
</evidence>
<keyword evidence="16" id="KW-1207">Sterol metabolism</keyword>
<evidence type="ECO:0000256" key="17">
    <source>
        <dbReference type="ARBA" id="ARBA00023221"/>
    </source>
</evidence>
<evidence type="ECO:0000256" key="8">
    <source>
        <dbReference type="ARBA" id="ARBA00022827"/>
    </source>
</evidence>
<dbReference type="GeneID" id="62166275"/>
<dbReference type="InterPro" id="IPR029039">
    <property type="entry name" value="Flavoprotein-like_sf"/>
</dbReference>
<dbReference type="OrthoDB" id="1856718at2759"/>
<evidence type="ECO:0000256" key="16">
    <source>
        <dbReference type="ARBA" id="ARBA00023166"/>
    </source>
</evidence>
<evidence type="ECO:0000256" key="6">
    <source>
        <dbReference type="ARBA" id="ARBA00022692"/>
    </source>
</evidence>
<dbReference type="InterPro" id="IPR008254">
    <property type="entry name" value="Flavodoxin/NO_synth"/>
</dbReference>
<dbReference type="EMBL" id="JAATWM020000040">
    <property type="protein sequence ID" value="KAF9872150.1"/>
    <property type="molecule type" value="Genomic_DNA"/>
</dbReference>
<keyword evidence="17" id="KW-0753">Steroid metabolism</keyword>
<dbReference type="PIRSF" id="PIRSF000208">
    <property type="entry name" value="P450R"/>
    <property type="match status" value="1"/>
</dbReference>
<dbReference type="Proteomes" id="UP000781932">
    <property type="component" value="Unassembled WGS sequence"/>
</dbReference>
<evidence type="ECO:0000256" key="13">
    <source>
        <dbReference type="ARBA" id="ARBA00023011"/>
    </source>
</evidence>
<evidence type="ECO:0000259" key="20">
    <source>
        <dbReference type="PROSITE" id="PS51384"/>
    </source>
</evidence>
<comment type="catalytic activity">
    <reaction evidence="18">
        <text>2 oxidized [cytochrome P450] + NADPH = 2 reduced [cytochrome P450] + NADP(+) + H(+)</text>
        <dbReference type="Rhea" id="RHEA:24040"/>
        <dbReference type="Rhea" id="RHEA-COMP:14627"/>
        <dbReference type="Rhea" id="RHEA-COMP:14628"/>
        <dbReference type="ChEBI" id="CHEBI:15378"/>
        <dbReference type="ChEBI" id="CHEBI:55376"/>
        <dbReference type="ChEBI" id="CHEBI:57783"/>
        <dbReference type="ChEBI" id="CHEBI:58349"/>
        <dbReference type="ChEBI" id="CHEBI:60344"/>
        <dbReference type="EC" id="1.6.2.4"/>
    </reaction>
</comment>
<dbReference type="Gene3D" id="2.40.30.10">
    <property type="entry name" value="Translation factors"/>
    <property type="match status" value="1"/>
</dbReference>
<dbReference type="Gene3D" id="3.40.50.80">
    <property type="entry name" value="Nucleotide-binding domain of ferredoxin-NADP reductase (FNR) module"/>
    <property type="match status" value="1"/>
</dbReference>
<dbReference type="AlphaFoldDB" id="A0A9P6HXV8"/>
<keyword evidence="5" id="KW-0288">FMN</keyword>
<keyword evidence="13" id="KW-0756">Sterol biosynthesis</keyword>
<dbReference type="GO" id="GO:0003958">
    <property type="term" value="F:NADPH-hemoprotein reductase activity"/>
    <property type="evidence" value="ECO:0007669"/>
    <property type="project" value="UniProtKB-EC"/>
</dbReference>
<evidence type="ECO:0000259" key="19">
    <source>
        <dbReference type="PROSITE" id="PS50902"/>
    </source>
</evidence>
<keyword evidence="12 18" id="KW-0560">Oxidoreductase</keyword>
<evidence type="ECO:0000256" key="9">
    <source>
        <dbReference type="ARBA" id="ARBA00022857"/>
    </source>
</evidence>
<reference evidence="21" key="1">
    <citation type="submission" date="2020-03" db="EMBL/GenBank/DDBJ databases">
        <authorList>
            <person name="He L."/>
        </authorList>
    </citation>
    <scope>NUCLEOTIDE SEQUENCE</scope>
    <source>
        <strain evidence="21">CkLH20</strain>
    </source>
</reference>
<evidence type="ECO:0000256" key="7">
    <source>
        <dbReference type="ARBA" id="ARBA00022824"/>
    </source>
</evidence>
<comment type="subcellular location">
    <subcellularLocation>
        <location evidence="18">Endoplasmic reticulum membrane</location>
    </subcellularLocation>
</comment>
<dbReference type="Gene3D" id="1.20.990.10">
    <property type="entry name" value="NADPH-cytochrome p450 Reductase, Chain A, domain 3"/>
    <property type="match status" value="1"/>
</dbReference>
<keyword evidence="10" id="KW-0752">Steroid biosynthesis</keyword>
<sequence length="702" mass="78577">MAISYLNSTHTHLLMDALEVLTKKVSYDDYLILPLVLLLSLYVFNRGSILPKSDPYHHKWFWKPQDGMLHDASPSKRTRNIAEKIKESSFDVVIFWGSQSGTAEAFAHRLARDFYRRFRLKALVADISDYDPDTITLIPESTLCIFIVSTYGEGDPSDNAQDFITWATSATGVSLEHLQYAAFGCGNSNYRYYNKVVDDVVAALSKFRANAVVSAGKGNEATRTTEEDFVEWKDELFKTLTSSFGYKEYDVDYEPSVDVVYADPKKDTPHIGQPHYKATSKKAATQNSAVVSAPIKAMRELVRYDGQGRSVIDLEVDFSASPEVKYKTGDHIAIWPVNPEDEINSLFELLGLKRRKKEVIEIIPKSAEEKDTKVPSPTTIQVLFQHYLEICAPVPRESALSLIQFAPTEKMKTELRAIGKTRETYATFLEMNHITLARLLRHTVSIDPSAEWTTLPLSFVVDILPAIQPRLYSISSSRITSPRHVSLTVSVKPSQLVANPGTTISGLTSTYLSRLKLTQSSSHGQLDTKTPTVYAQIRGSTFKLPVLPSVPLIMVAAGTGIAPFRAFLRERARLASVGKDVGNMTLFFGCQSEADYLYHDEISEMVAGPLNGKLEVTTAFSRGSGTKMYVQHRLQARGEDVGRLLLEKDAAFYICGAANMAKAVGGVVRDIVKQAKSWDDSQVEDWRQERKRSKRWFEDVWS</sequence>
<keyword evidence="15 18" id="KW-0472">Membrane</keyword>
<dbReference type="GO" id="GO:0010181">
    <property type="term" value="F:FMN binding"/>
    <property type="evidence" value="ECO:0007669"/>
    <property type="project" value="InterPro"/>
</dbReference>
<comment type="caution">
    <text evidence="21">The sequence shown here is derived from an EMBL/GenBank/DDBJ whole genome shotgun (WGS) entry which is preliminary data.</text>
</comment>
<dbReference type="InterPro" id="IPR017927">
    <property type="entry name" value="FAD-bd_FR_type"/>
</dbReference>
<evidence type="ECO:0000256" key="15">
    <source>
        <dbReference type="ARBA" id="ARBA00023136"/>
    </source>
</evidence>
<dbReference type="PROSITE" id="PS51384">
    <property type="entry name" value="FAD_FR"/>
    <property type="match status" value="1"/>
</dbReference>
<dbReference type="Pfam" id="PF00258">
    <property type="entry name" value="Flavodoxin_1"/>
    <property type="match status" value="1"/>
</dbReference>
<keyword evidence="6" id="KW-0812">Transmembrane</keyword>
<dbReference type="SUPFAM" id="SSF63380">
    <property type="entry name" value="Riboflavin synthase domain-like"/>
    <property type="match status" value="1"/>
</dbReference>
<feature type="domain" description="Flavodoxin-like" evidence="19">
    <location>
        <begin position="92"/>
        <end position="237"/>
    </location>
</feature>
<organism evidence="21 22">
    <name type="scientific">Colletotrichum karsti</name>
    <dbReference type="NCBI Taxonomy" id="1095194"/>
    <lineage>
        <taxon>Eukaryota</taxon>
        <taxon>Fungi</taxon>
        <taxon>Dikarya</taxon>
        <taxon>Ascomycota</taxon>
        <taxon>Pezizomycotina</taxon>
        <taxon>Sordariomycetes</taxon>
        <taxon>Hypocreomycetidae</taxon>
        <taxon>Glomerellales</taxon>
        <taxon>Glomerellaceae</taxon>
        <taxon>Colletotrichum</taxon>
        <taxon>Colletotrichum boninense species complex</taxon>
    </lineage>
</organism>
<dbReference type="PANTHER" id="PTHR19384">
    <property type="entry name" value="NITRIC OXIDE SYNTHASE-RELATED"/>
    <property type="match status" value="1"/>
</dbReference>
<dbReference type="SUPFAM" id="SSF52343">
    <property type="entry name" value="Ferredoxin reductase-like, C-terminal NADP-linked domain"/>
    <property type="match status" value="1"/>
</dbReference>
<evidence type="ECO:0000256" key="5">
    <source>
        <dbReference type="ARBA" id="ARBA00022643"/>
    </source>
</evidence>
<keyword evidence="11" id="KW-1133">Transmembrane helix</keyword>
<comment type="cofactor">
    <cofactor evidence="2">
        <name>FAD</name>
        <dbReference type="ChEBI" id="CHEBI:57692"/>
    </cofactor>
</comment>
<evidence type="ECO:0000256" key="18">
    <source>
        <dbReference type="PIRNR" id="PIRNR000208"/>
    </source>
</evidence>
<evidence type="ECO:0000256" key="12">
    <source>
        <dbReference type="ARBA" id="ARBA00023002"/>
    </source>
</evidence>
<proteinExistence type="inferred from homology"/>
<dbReference type="PRINTS" id="PR00371">
    <property type="entry name" value="FPNCR"/>
</dbReference>
<comment type="function">
    <text evidence="18">This enzyme is required for electron transfer from NADP to cytochrome P450.</text>
</comment>
<dbReference type="InterPro" id="IPR023208">
    <property type="entry name" value="P450R"/>
</dbReference>
<feature type="domain" description="FAD-binding FR-type" evidence="20">
    <location>
        <begin position="288"/>
        <end position="545"/>
    </location>
</feature>
<dbReference type="InterPro" id="IPR001094">
    <property type="entry name" value="Flavdoxin-like"/>
</dbReference>
<dbReference type="Pfam" id="PF00667">
    <property type="entry name" value="FAD_binding_1"/>
    <property type="match status" value="1"/>
</dbReference>
<evidence type="ECO:0000313" key="21">
    <source>
        <dbReference type="EMBL" id="KAF9872150.1"/>
    </source>
</evidence>
<protein>
    <recommendedName>
        <fullName evidence="18">NADPH--cytochrome P450 reductase</fullName>
        <ecNumber evidence="18">1.6.2.4</ecNumber>
    </recommendedName>
</protein>
<evidence type="ECO:0000256" key="11">
    <source>
        <dbReference type="ARBA" id="ARBA00022989"/>
    </source>
</evidence>
<evidence type="ECO:0000256" key="3">
    <source>
        <dbReference type="ARBA" id="ARBA00022516"/>
    </source>
</evidence>
<keyword evidence="22" id="KW-1185">Reference proteome</keyword>
<dbReference type="PRINTS" id="PR00369">
    <property type="entry name" value="FLAVODOXIN"/>
</dbReference>
<dbReference type="InterPro" id="IPR017938">
    <property type="entry name" value="Riboflavin_synthase-like_b-brl"/>
</dbReference>